<dbReference type="SUPFAM" id="SSF100934">
    <property type="entry name" value="Heat shock protein 70kD (HSP70), C-terminal subdomain"/>
    <property type="match status" value="1"/>
</dbReference>
<dbReference type="Proteomes" id="UP001620626">
    <property type="component" value="Unassembled WGS sequence"/>
</dbReference>
<keyword evidence="6" id="KW-0067">ATP-binding</keyword>
<evidence type="ECO:0000256" key="1">
    <source>
        <dbReference type="ARBA" id="ARBA00004245"/>
    </source>
</evidence>
<dbReference type="InterPro" id="IPR029048">
    <property type="entry name" value="HSP70_C_sf"/>
</dbReference>
<protein>
    <submittedName>
        <fullName evidence="11">Uncharacterized protein</fullName>
    </submittedName>
</protein>
<evidence type="ECO:0000256" key="7">
    <source>
        <dbReference type="ARBA" id="ARBA00023017"/>
    </source>
</evidence>
<evidence type="ECO:0000256" key="3">
    <source>
        <dbReference type="ARBA" id="ARBA00022490"/>
    </source>
</evidence>
<keyword evidence="5" id="KW-0547">Nucleotide-binding</keyword>
<evidence type="ECO:0000256" key="2">
    <source>
        <dbReference type="ARBA" id="ARBA00007381"/>
    </source>
</evidence>
<comment type="subcellular location">
    <subcellularLocation>
        <location evidence="1">Cytoplasm</location>
        <location evidence="1">Cytoskeleton</location>
    </subcellularLocation>
</comment>
<evidence type="ECO:0000256" key="4">
    <source>
        <dbReference type="ARBA" id="ARBA00022701"/>
    </source>
</evidence>
<dbReference type="Gene3D" id="3.30.30.30">
    <property type="match status" value="1"/>
</dbReference>
<keyword evidence="12" id="KW-1185">Reference proteome</keyword>
<gene>
    <name evidence="11" type="ORF">niasHT_025790</name>
</gene>
<feature type="compositionally biased region" description="Polar residues" evidence="10">
    <location>
        <begin position="604"/>
        <end position="640"/>
    </location>
</feature>
<dbReference type="InterPro" id="IPR043129">
    <property type="entry name" value="ATPase_NBD"/>
</dbReference>
<keyword evidence="8" id="KW-0505">Motor protein</keyword>
<evidence type="ECO:0000256" key="5">
    <source>
        <dbReference type="ARBA" id="ARBA00022741"/>
    </source>
</evidence>
<dbReference type="Gene3D" id="3.30.420.40">
    <property type="match status" value="2"/>
</dbReference>
<dbReference type="InterPro" id="IPR018181">
    <property type="entry name" value="Heat_shock_70_CS"/>
</dbReference>
<evidence type="ECO:0000313" key="11">
    <source>
        <dbReference type="EMBL" id="KAL3105426.1"/>
    </source>
</evidence>
<dbReference type="EMBL" id="JBICBT010000686">
    <property type="protein sequence ID" value="KAL3105426.1"/>
    <property type="molecule type" value="Genomic_DNA"/>
</dbReference>
<keyword evidence="7" id="KW-0243">Dynein</keyword>
<dbReference type="PROSITE" id="PS00329">
    <property type="entry name" value="HSP70_2"/>
    <property type="match status" value="1"/>
</dbReference>
<comment type="similarity">
    <text evidence="2">Belongs to the heat shock protein 70 family.</text>
</comment>
<dbReference type="FunFam" id="3.90.640.10:FF:000004">
    <property type="entry name" value="Heat shock 70 kDa protein 4"/>
    <property type="match status" value="1"/>
</dbReference>
<feature type="region of interest" description="Disordered" evidence="10">
    <location>
        <begin position="557"/>
        <end position="648"/>
    </location>
</feature>
<dbReference type="Pfam" id="PF05783">
    <property type="entry name" value="DLIC"/>
    <property type="match status" value="1"/>
</dbReference>
<keyword evidence="4" id="KW-0493">Microtubule</keyword>
<dbReference type="PANTHER" id="PTHR45639:SF4">
    <property type="entry name" value="HSC70CB, ISOFORM G"/>
    <property type="match status" value="1"/>
</dbReference>
<dbReference type="PANTHER" id="PTHR45639">
    <property type="entry name" value="HSC70CB, ISOFORM G-RELATED"/>
    <property type="match status" value="1"/>
</dbReference>
<organism evidence="11 12">
    <name type="scientific">Heterodera trifolii</name>
    <dbReference type="NCBI Taxonomy" id="157864"/>
    <lineage>
        <taxon>Eukaryota</taxon>
        <taxon>Metazoa</taxon>
        <taxon>Ecdysozoa</taxon>
        <taxon>Nematoda</taxon>
        <taxon>Chromadorea</taxon>
        <taxon>Rhabditida</taxon>
        <taxon>Tylenchina</taxon>
        <taxon>Tylenchomorpha</taxon>
        <taxon>Tylenchoidea</taxon>
        <taxon>Heteroderidae</taxon>
        <taxon>Heteroderinae</taxon>
        <taxon>Heterodera</taxon>
    </lineage>
</organism>
<evidence type="ECO:0000256" key="6">
    <source>
        <dbReference type="ARBA" id="ARBA00022840"/>
    </source>
</evidence>
<dbReference type="PROSITE" id="PS01036">
    <property type="entry name" value="HSP70_3"/>
    <property type="match status" value="1"/>
</dbReference>
<dbReference type="FunFam" id="3.30.420.40:FF:000171">
    <property type="entry name" value="Heat shock 70 kDa protein 4"/>
    <property type="match status" value="2"/>
</dbReference>
<dbReference type="PRINTS" id="PR00301">
    <property type="entry name" value="HEATSHOCK70"/>
</dbReference>
<dbReference type="GO" id="GO:0005874">
    <property type="term" value="C:microtubule"/>
    <property type="evidence" value="ECO:0007669"/>
    <property type="project" value="UniProtKB-KW"/>
</dbReference>
<name>A0ABD2KRA8_9BILA</name>
<feature type="compositionally biased region" description="Polar residues" evidence="10">
    <location>
        <begin position="518"/>
        <end position="529"/>
    </location>
</feature>
<dbReference type="GO" id="GO:0030286">
    <property type="term" value="C:dynein complex"/>
    <property type="evidence" value="ECO:0007669"/>
    <property type="project" value="UniProtKB-KW"/>
</dbReference>
<dbReference type="InterPro" id="IPR013126">
    <property type="entry name" value="Hsp_70_fam"/>
</dbReference>
<sequence>MAGIDFGNLTCYMAVARNKGIEIVENDYSLHATPSCVSFGQFARMMGFGAKQQLNVNYGNSVVNFKHILGRTFNDKVVQTFRQHIPCGLMGKFTDDQIEIKITHLGTTRVLSPEQVVACLLTHLRVQLSRSLGTDVTECVINVPFFYEENQRRALLNAGRIAGISLRLITDPAALAYCYGMYNGANLPPPEQPPRLVAFVDVGHSSVQASLIAFSAGKAEVLAASFDLTVGGVHFDALLRDYFNEDFGKRFKIDARKTPRAWLRLLDECEKIKKQMSANSQPIPFAIECFVKDTDVNGVMQRGQFERLAEKLFQKVHALLQQLISDANVKVGDIFDVELVGGSSRIPRIKQIVAEFFKKEPKTTMNQDDALARGCALRSAMLYPAYQVKKFTVIDRYEMSIDPSALLDEENLKEEIKAEQEMQTADLRDKQRSDAKNAFEEYCFKTQHTMEGEQLAKGKVSDEERHKCIEKCNSVLEWLDNESETLQRKGWDSEQKLSIIKEALVGSDLLDVPMLAQQSSDASPFSNYRATGEREVEAEDEQSFLARLYTIALDGSVSGQSSTGGGQQSPRRPGGDVGKGPGDNTMLANFFSSLLKDKDHHQRSPASSVKSGHSGTGGTSNVLAVADSNQQVNAQQTTAPVESEEVEE</sequence>
<evidence type="ECO:0000256" key="9">
    <source>
        <dbReference type="ARBA" id="ARBA00023212"/>
    </source>
</evidence>
<keyword evidence="9" id="KW-0206">Cytoskeleton</keyword>
<proteinExistence type="inferred from homology"/>
<dbReference type="GO" id="GO:0006950">
    <property type="term" value="P:response to stress"/>
    <property type="evidence" value="ECO:0007669"/>
    <property type="project" value="UniProtKB-ARBA"/>
</dbReference>
<accession>A0ABD2KRA8</accession>
<reference evidence="11 12" key="1">
    <citation type="submission" date="2024-10" db="EMBL/GenBank/DDBJ databases">
        <authorList>
            <person name="Kim D."/>
        </authorList>
    </citation>
    <scope>NUCLEOTIDE SEQUENCE [LARGE SCALE GENOMIC DNA]</scope>
    <source>
        <strain evidence="11">BH-2024</strain>
    </source>
</reference>
<dbReference type="Gene3D" id="1.20.1270.10">
    <property type="match status" value="1"/>
</dbReference>
<dbReference type="SUPFAM" id="SSF53067">
    <property type="entry name" value="Actin-like ATPase domain"/>
    <property type="match status" value="2"/>
</dbReference>
<dbReference type="AlphaFoldDB" id="A0ABD2KRA8"/>
<dbReference type="InterPro" id="IPR022780">
    <property type="entry name" value="Dynein_light_int_chain"/>
</dbReference>
<dbReference type="Pfam" id="PF00012">
    <property type="entry name" value="HSP70"/>
    <property type="match status" value="1"/>
</dbReference>
<dbReference type="GO" id="GO:0005524">
    <property type="term" value="F:ATP binding"/>
    <property type="evidence" value="ECO:0007669"/>
    <property type="project" value="UniProtKB-KW"/>
</dbReference>
<keyword evidence="3" id="KW-0963">Cytoplasm</keyword>
<feature type="region of interest" description="Disordered" evidence="10">
    <location>
        <begin position="518"/>
        <end position="539"/>
    </location>
</feature>
<evidence type="ECO:0000256" key="10">
    <source>
        <dbReference type="SAM" id="MobiDB-lite"/>
    </source>
</evidence>
<evidence type="ECO:0000313" key="12">
    <source>
        <dbReference type="Proteomes" id="UP001620626"/>
    </source>
</evidence>
<comment type="caution">
    <text evidence="11">The sequence shown here is derived from an EMBL/GenBank/DDBJ whole genome shotgun (WGS) entry which is preliminary data.</text>
</comment>
<evidence type="ECO:0000256" key="8">
    <source>
        <dbReference type="ARBA" id="ARBA00023175"/>
    </source>
</evidence>
<dbReference type="Gene3D" id="3.90.640.10">
    <property type="entry name" value="Actin, Chain A, domain 4"/>
    <property type="match status" value="1"/>
</dbReference>